<feature type="transmembrane region" description="Helical" evidence="8">
    <location>
        <begin position="160"/>
        <end position="179"/>
    </location>
</feature>
<dbReference type="GeneID" id="54490090"/>
<dbReference type="InterPro" id="IPR006634">
    <property type="entry name" value="TLC-dom"/>
</dbReference>
<feature type="domain" description="TLC" evidence="9">
    <location>
        <begin position="155"/>
        <end position="392"/>
    </location>
</feature>
<accession>A0A6A6W857</accession>
<evidence type="ECO:0000256" key="7">
    <source>
        <dbReference type="SAM" id="MobiDB-lite"/>
    </source>
</evidence>
<evidence type="ECO:0000256" key="2">
    <source>
        <dbReference type="ARBA" id="ARBA00009808"/>
    </source>
</evidence>
<evidence type="ECO:0000313" key="11">
    <source>
        <dbReference type="Proteomes" id="UP000799437"/>
    </source>
</evidence>
<organism evidence="10 11">
    <name type="scientific">Pseudovirgaria hyperparasitica</name>
    <dbReference type="NCBI Taxonomy" id="470096"/>
    <lineage>
        <taxon>Eukaryota</taxon>
        <taxon>Fungi</taxon>
        <taxon>Dikarya</taxon>
        <taxon>Ascomycota</taxon>
        <taxon>Pezizomycotina</taxon>
        <taxon>Dothideomycetes</taxon>
        <taxon>Dothideomycetes incertae sedis</taxon>
        <taxon>Acrospermales</taxon>
        <taxon>Acrospermaceae</taxon>
        <taxon>Pseudovirgaria</taxon>
    </lineage>
</organism>
<feature type="region of interest" description="Disordered" evidence="7">
    <location>
        <begin position="25"/>
        <end position="52"/>
    </location>
</feature>
<keyword evidence="3 6" id="KW-0812">Transmembrane</keyword>
<dbReference type="PROSITE" id="PS50922">
    <property type="entry name" value="TLC"/>
    <property type="match status" value="1"/>
</dbReference>
<feature type="transmembrane region" description="Helical" evidence="8">
    <location>
        <begin position="278"/>
        <end position="299"/>
    </location>
</feature>
<feature type="transmembrane region" description="Helical" evidence="8">
    <location>
        <begin position="365"/>
        <end position="384"/>
    </location>
</feature>
<dbReference type="Pfam" id="PF03798">
    <property type="entry name" value="TRAM_LAG1_CLN8"/>
    <property type="match status" value="1"/>
</dbReference>
<evidence type="ECO:0000256" key="8">
    <source>
        <dbReference type="SAM" id="Phobius"/>
    </source>
</evidence>
<keyword evidence="11" id="KW-1185">Reference proteome</keyword>
<evidence type="ECO:0000256" key="4">
    <source>
        <dbReference type="ARBA" id="ARBA00022989"/>
    </source>
</evidence>
<dbReference type="Proteomes" id="UP000799437">
    <property type="component" value="Unassembled WGS sequence"/>
</dbReference>
<dbReference type="PANTHER" id="PTHR12560">
    <property type="entry name" value="LONGEVITY ASSURANCE FACTOR 1 LAG1"/>
    <property type="match status" value="1"/>
</dbReference>
<feature type="transmembrane region" description="Helical" evidence="8">
    <location>
        <begin position="57"/>
        <end position="85"/>
    </location>
</feature>
<sequence length="494" mass="56219">MPPTDPAQLAARDVSFSDLDSMSAQCSEQNTSSPSKKLCMVPKARRMPSKKPKDDSLLAFLCAHIVEHQIGISINLILLLSLAHICFPRARRRTRTFFELSYRDPSTGLYTQGWDDMPFVFLWTIIFTGLRVAVMDYVLKPLANFGGIRSKRARVRFAEQAWLLVYYLPVWLFGMYIMYNSSFWLDLRAMWADFPTRTMTGLVKFYYLVQFAFYFHMIIVVNIEERRKDYHQMFIHHIITCGLISMSYSYYQTKVGIVILCLMDVVDIFLSTAKDLKYLGFSVACDVMFGLFIVAWFVARHVLYLAVCYSTYVHVPEVMPYGCYDSVTGEKLAETEESGIMTHILQSFRDPGAPVCFNKRIQSNFLAFLLALQVVTLIWFYMIIKVAYKVVTGQGADDVRSDDEGEDEEEEDFDVDEDLEAHHLNGMVQLPLEEEVGVEGLHFTRQGSPSKGSGVKGYRRNGNKSGSSRSSGISIPGHGDHKELLGRIGCDKPS</sequence>
<dbReference type="OrthoDB" id="537032at2759"/>
<feature type="region of interest" description="Disordered" evidence="7">
    <location>
        <begin position="442"/>
        <end position="494"/>
    </location>
</feature>
<dbReference type="GO" id="GO:0046513">
    <property type="term" value="P:ceramide biosynthetic process"/>
    <property type="evidence" value="ECO:0007669"/>
    <property type="project" value="InterPro"/>
</dbReference>
<dbReference type="InterPro" id="IPR016439">
    <property type="entry name" value="Lag1/Lac1-like"/>
</dbReference>
<feature type="compositionally biased region" description="Low complexity" evidence="7">
    <location>
        <begin position="463"/>
        <end position="477"/>
    </location>
</feature>
<evidence type="ECO:0000256" key="5">
    <source>
        <dbReference type="ARBA" id="ARBA00023136"/>
    </source>
</evidence>
<reference evidence="10" key="1">
    <citation type="journal article" date="2020" name="Stud. Mycol.">
        <title>101 Dothideomycetes genomes: a test case for predicting lifestyles and emergence of pathogens.</title>
        <authorList>
            <person name="Haridas S."/>
            <person name="Albert R."/>
            <person name="Binder M."/>
            <person name="Bloem J."/>
            <person name="Labutti K."/>
            <person name="Salamov A."/>
            <person name="Andreopoulos B."/>
            <person name="Baker S."/>
            <person name="Barry K."/>
            <person name="Bills G."/>
            <person name="Bluhm B."/>
            <person name="Cannon C."/>
            <person name="Castanera R."/>
            <person name="Culley D."/>
            <person name="Daum C."/>
            <person name="Ezra D."/>
            <person name="Gonzalez J."/>
            <person name="Henrissat B."/>
            <person name="Kuo A."/>
            <person name="Liang C."/>
            <person name="Lipzen A."/>
            <person name="Lutzoni F."/>
            <person name="Magnuson J."/>
            <person name="Mondo S."/>
            <person name="Nolan M."/>
            <person name="Ohm R."/>
            <person name="Pangilinan J."/>
            <person name="Park H.-J."/>
            <person name="Ramirez L."/>
            <person name="Alfaro M."/>
            <person name="Sun H."/>
            <person name="Tritt A."/>
            <person name="Yoshinaga Y."/>
            <person name="Zwiers L.-H."/>
            <person name="Turgeon B."/>
            <person name="Goodwin S."/>
            <person name="Spatafora J."/>
            <person name="Crous P."/>
            <person name="Grigoriev I."/>
        </authorList>
    </citation>
    <scope>NUCLEOTIDE SEQUENCE</scope>
    <source>
        <strain evidence="10">CBS 121739</strain>
    </source>
</reference>
<evidence type="ECO:0000256" key="6">
    <source>
        <dbReference type="PROSITE-ProRule" id="PRU00205"/>
    </source>
</evidence>
<dbReference type="AlphaFoldDB" id="A0A6A6W857"/>
<evidence type="ECO:0000259" key="9">
    <source>
        <dbReference type="PROSITE" id="PS50922"/>
    </source>
</evidence>
<feature type="compositionally biased region" description="Polar residues" evidence="7">
    <location>
        <begin position="25"/>
        <end position="35"/>
    </location>
</feature>
<proteinExistence type="inferred from homology"/>
<dbReference type="RefSeq" id="XP_033600840.1">
    <property type="nucleotide sequence ID" value="XM_033749036.1"/>
</dbReference>
<comment type="similarity">
    <text evidence="2">Belongs to the sphingosine N-acyltransferase family.</text>
</comment>
<evidence type="ECO:0000313" key="10">
    <source>
        <dbReference type="EMBL" id="KAF2758389.1"/>
    </source>
</evidence>
<feature type="compositionally biased region" description="Basic and acidic residues" evidence="7">
    <location>
        <begin position="478"/>
        <end position="494"/>
    </location>
</feature>
<dbReference type="PANTHER" id="PTHR12560:SF0">
    <property type="entry name" value="LD18904P"/>
    <property type="match status" value="1"/>
</dbReference>
<keyword evidence="4 8" id="KW-1133">Transmembrane helix</keyword>
<protein>
    <submittedName>
        <fullName evidence="10">Longevity assurance proteins LAG1/LAC1</fullName>
    </submittedName>
</protein>
<evidence type="ECO:0000256" key="3">
    <source>
        <dbReference type="ARBA" id="ARBA00022692"/>
    </source>
</evidence>
<keyword evidence="5 6" id="KW-0472">Membrane</keyword>
<feature type="transmembrane region" description="Helical" evidence="8">
    <location>
        <begin position="199"/>
        <end position="221"/>
    </location>
</feature>
<comment type="subcellular location">
    <subcellularLocation>
        <location evidence="1">Membrane</location>
        <topology evidence="1">Multi-pass membrane protein</topology>
    </subcellularLocation>
</comment>
<gene>
    <name evidence="10" type="ORF">EJ05DRAFT_531567</name>
</gene>
<dbReference type="EMBL" id="ML996571">
    <property type="protein sequence ID" value="KAF2758389.1"/>
    <property type="molecule type" value="Genomic_DNA"/>
</dbReference>
<evidence type="ECO:0000256" key="1">
    <source>
        <dbReference type="ARBA" id="ARBA00004141"/>
    </source>
</evidence>
<dbReference type="GO" id="GO:0050291">
    <property type="term" value="F:sphingosine N-acyltransferase activity"/>
    <property type="evidence" value="ECO:0007669"/>
    <property type="project" value="InterPro"/>
</dbReference>
<dbReference type="GO" id="GO:0016020">
    <property type="term" value="C:membrane"/>
    <property type="evidence" value="ECO:0007669"/>
    <property type="project" value="UniProtKB-SubCell"/>
</dbReference>
<dbReference type="SMART" id="SM00724">
    <property type="entry name" value="TLC"/>
    <property type="match status" value="1"/>
</dbReference>
<name>A0A6A6W857_9PEZI</name>